<reference evidence="1" key="1">
    <citation type="journal article" date="2021" name="Proc. Natl. Acad. Sci. U.S.A.">
        <title>A Catalog of Tens of Thousands of Viruses from Human Metagenomes Reveals Hidden Associations with Chronic Diseases.</title>
        <authorList>
            <person name="Tisza M.J."/>
            <person name="Buck C.B."/>
        </authorList>
    </citation>
    <scope>NUCLEOTIDE SEQUENCE</scope>
    <source>
        <strain evidence="1">Ct2vX3</strain>
    </source>
</reference>
<accession>A0A8S5PXU9</accession>
<protein>
    <submittedName>
        <fullName evidence="1">Structural protein</fullName>
    </submittedName>
</protein>
<sequence length="260" mass="29266">MNEFSLKELYDVKIKATYPMKIKGEEFEVGETLVEFDKLLIANFQEIRSVISARGGYDNRARVTWDDLKEVAISFSQGIFSKIQMGMFINSEIGEIKTDETILISHREQLESDEEGKVRLSKEPTGEVFFRTLEGKKIKNVIKNEEGDFTVGSPYLQLIADYEYSYNNGGTTLTIGRKFMNGYLSLEGKTRVKDDITGHVHTGIIKIPRLKLMSDLSMRLGQNADPLVGTFNALAYPVGNKGDKVAIDLVILNDDIDSDM</sequence>
<proteinExistence type="predicted"/>
<dbReference type="EMBL" id="BK015535">
    <property type="protein sequence ID" value="DAE11584.1"/>
    <property type="molecule type" value="Genomic_DNA"/>
</dbReference>
<name>A0A8S5PXU9_9CAUD</name>
<evidence type="ECO:0000313" key="1">
    <source>
        <dbReference type="EMBL" id="DAE11584.1"/>
    </source>
</evidence>
<organism evidence="1">
    <name type="scientific">Siphoviridae sp. ct2vX3</name>
    <dbReference type="NCBI Taxonomy" id="2825318"/>
    <lineage>
        <taxon>Viruses</taxon>
        <taxon>Duplodnaviria</taxon>
        <taxon>Heunggongvirae</taxon>
        <taxon>Uroviricota</taxon>
        <taxon>Caudoviricetes</taxon>
    </lineage>
</organism>